<name>A0A383AF43_9ZZZZ</name>
<dbReference type="GO" id="GO:0044877">
    <property type="term" value="F:protein-containing complex binding"/>
    <property type="evidence" value="ECO:0007669"/>
    <property type="project" value="TreeGrafter"/>
</dbReference>
<keyword evidence="3" id="KW-0812">Transmembrane</keyword>
<gene>
    <name evidence="10" type="ORF">METZ01_LOCUS459360</name>
</gene>
<evidence type="ECO:0000256" key="5">
    <source>
        <dbReference type="ARBA" id="ARBA00023065"/>
    </source>
</evidence>
<sequence>VISTVEKVLFLKGVDLFASIPGEELTHIAHITDEVEYPVEATIFTEGDQGDAMYLIVSGNVQVHSGSQVLADLGTRQCFGEISILDAEPRSATVSATSELTLLKIQQSDFGEILAEKPEIAQGIIKVLTRRLREANKR</sequence>
<dbReference type="PROSITE" id="PS00889">
    <property type="entry name" value="CNMP_BINDING_2"/>
    <property type="match status" value="1"/>
</dbReference>
<dbReference type="PANTHER" id="PTHR45638:SF11">
    <property type="entry name" value="CYCLIC NUCLEOTIDE-GATED CATION CHANNEL SUBUNIT A"/>
    <property type="match status" value="1"/>
</dbReference>
<protein>
    <recommendedName>
        <fullName evidence="9">Cyclic nucleotide-binding domain-containing protein</fullName>
    </recommendedName>
</protein>
<dbReference type="SUPFAM" id="SSF51206">
    <property type="entry name" value="cAMP-binding domain-like"/>
    <property type="match status" value="1"/>
</dbReference>
<feature type="non-terminal residue" evidence="10">
    <location>
        <position position="1"/>
    </location>
</feature>
<dbReference type="CDD" id="cd00038">
    <property type="entry name" value="CAP_ED"/>
    <property type="match status" value="1"/>
</dbReference>
<organism evidence="10">
    <name type="scientific">marine metagenome</name>
    <dbReference type="NCBI Taxonomy" id="408172"/>
    <lineage>
        <taxon>unclassified sequences</taxon>
        <taxon>metagenomes</taxon>
        <taxon>ecological metagenomes</taxon>
    </lineage>
</organism>
<evidence type="ECO:0000256" key="6">
    <source>
        <dbReference type="ARBA" id="ARBA00023136"/>
    </source>
</evidence>
<keyword evidence="4" id="KW-1133">Transmembrane helix</keyword>
<dbReference type="InterPro" id="IPR000595">
    <property type="entry name" value="cNMP-bd_dom"/>
</dbReference>
<keyword evidence="7" id="KW-1071">Ligand-gated ion channel</keyword>
<dbReference type="PRINTS" id="PR00103">
    <property type="entry name" value="CAMPKINASE"/>
</dbReference>
<dbReference type="Pfam" id="PF00027">
    <property type="entry name" value="cNMP_binding"/>
    <property type="match status" value="1"/>
</dbReference>
<dbReference type="GO" id="GO:0016020">
    <property type="term" value="C:membrane"/>
    <property type="evidence" value="ECO:0007669"/>
    <property type="project" value="UniProtKB-SubCell"/>
</dbReference>
<dbReference type="EMBL" id="UINC01191729">
    <property type="protein sequence ID" value="SVE06506.1"/>
    <property type="molecule type" value="Genomic_DNA"/>
</dbReference>
<evidence type="ECO:0000256" key="3">
    <source>
        <dbReference type="ARBA" id="ARBA00022692"/>
    </source>
</evidence>
<evidence type="ECO:0000259" key="9">
    <source>
        <dbReference type="PROSITE" id="PS50042"/>
    </source>
</evidence>
<comment type="subcellular location">
    <subcellularLocation>
        <location evidence="1">Membrane</location>
        <topology evidence="1">Multi-pass membrane protein</topology>
    </subcellularLocation>
</comment>
<keyword evidence="5" id="KW-0406">Ion transport</keyword>
<dbReference type="PANTHER" id="PTHR45638">
    <property type="entry name" value="CYCLIC NUCLEOTIDE-GATED CATION CHANNEL SUBUNIT A"/>
    <property type="match status" value="1"/>
</dbReference>
<evidence type="ECO:0000256" key="4">
    <source>
        <dbReference type="ARBA" id="ARBA00022989"/>
    </source>
</evidence>
<dbReference type="GO" id="GO:0005221">
    <property type="term" value="F:intracellularly cyclic nucleotide-activated monoatomic cation channel activity"/>
    <property type="evidence" value="ECO:0007669"/>
    <property type="project" value="InterPro"/>
</dbReference>
<dbReference type="InterPro" id="IPR050866">
    <property type="entry name" value="CNG_cation_channel"/>
</dbReference>
<dbReference type="PROSITE" id="PS50042">
    <property type="entry name" value="CNMP_BINDING_3"/>
    <property type="match status" value="1"/>
</dbReference>
<dbReference type="Gene3D" id="2.60.120.10">
    <property type="entry name" value="Jelly Rolls"/>
    <property type="match status" value="1"/>
</dbReference>
<dbReference type="AlphaFoldDB" id="A0A383AF43"/>
<keyword evidence="6" id="KW-0472">Membrane</keyword>
<evidence type="ECO:0000256" key="2">
    <source>
        <dbReference type="ARBA" id="ARBA00022448"/>
    </source>
</evidence>
<dbReference type="InterPro" id="IPR018490">
    <property type="entry name" value="cNMP-bd_dom_sf"/>
</dbReference>
<dbReference type="SMART" id="SM00100">
    <property type="entry name" value="cNMP"/>
    <property type="match status" value="1"/>
</dbReference>
<accession>A0A383AF43</accession>
<evidence type="ECO:0000256" key="8">
    <source>
        <dbReference type="ARBA" id="ARBA00023303"/>
    </source>
</evidence>
<evidence type="ECO:0000256" key="1">
    <source>
        <dbReference type="ARBA" id="ARBA00004141"/>
    </source>
</evidence>
<evidence type="ECO:0000256" key="7">
    <source>
        <dbReference type="ARBA" id="ARBA00023286"/>
    </source>
</evidence>
<proteinExistence type="predicted"/>
<reference evidence="10" key="1">
    <citation type="submission" date="2018-05" db="EMBL/GenBank/DDBJ databases">
        <authorList>
            <person name="Lanie J.A."/>
            <person name="Ng W.-L."/>
            <person name="Kazmierczak K.M."/>
            <person name="Andrzejewski T.M."/>
            <person name="Davidsen T.M."/>
            <person name="Wayne K.J."/>
            <person name="Tettelin H."/>
            <person name="Glass J.I."/>
            <person name="Rusch D."/>
            <person name="Podicherti R."/>
            <person name="Tsui H.-C.T."/>
            <person name="Winkler M.E."/>
        </authorList>
    </citation>
    <scope>NUCLEOTIDE SEQUENCE</scope>
</reference>
<dbReference type="InterPro" id="IPR018488">
    <property type="entry name" value="cNMP-bd_CS"/>
</dbReference>
<feature type="domain" description="Cyclic nucleotide-binding" evidence="9">
    <location>
        <begin position="16"/>
        <end position="131"/>
    </location>
</feature>
<dbReference type="InterPro" id="IPR014710">
    <property type="entry name" value="RmlC-like_jellyroll"/>
</dbReference>
<evidence type="ECO:0000313" key="10">
    <source>
        <dbReference type="EMBL" id="SVE06506.1"/>
    </source>
</evidence>
<keyword evidence="8" id="KW-0407">Ion channel</keyword>
<keyword evidence="2" id="KW-0813">Transport</keyword>